<accession>A0ABN6MXY0</accession>
<sequence>MIVRIDVVPIVLEARRIVVAEVIGGFHGQAQLGRFWLPSGVLDAGEQPGEKAAAIVKAQLGLDLEDLVVVGTRAERVGDADHLALVFAGAVAGGDPAPGAPVSGWSARTLAELPDQVGFYHRDVVEVLVSRYERLRA</sequence>
<evidence type="ECO:0000313" key="2">
    <source>
        <dbReference type="Proteomes" id="UP001162891"/>
    </source>
</evidence>
<evidence type="ECO:0000313" key="1">
    <source>
        <dbReference type="EMBL" id="BDG05786.1"/>
    </source>
</evidence>
<dbReference type="Proteomes" id="UP001162891">
    <property type="component" value="Chromosome"/>
</dbReference>
<dbReference type="RefSeq" id="WP_248354913.1">
    <property type="nucleotide sequence ID" value="NZ_AP025591.1"/>
</dbReference>
<dbReference type="SUPFAM" id="SSF55811">
    <property type="entry name" value="Nudix"/>
    <property type="match status" value="1"/>
</dbReference>
<dbReference type="Gene3D" id="3.90.79.10">
    <property type="entry name" value="Nucleoside Triphosphate Pyrophosphohydrolase"/>
    <property type="match status" value="1"/>
</dbReference>
<dbReference type="EMBL" id="AP025591">
    <property type="protein sequence ID" value="BDG05786.1"/>
    <property type="molecule type" value="Genomic_DNA"/>
</dbReference>
<dbReference type="InterPro" id="IPR015797">
    <property type="entry name" value="NUDIX_hydrolase-like_dom_sf"/>
</dbReference>
<reference evidence="2" key="1">
    <citation type="journal article" date="2022" name="Int. J. Syst. Evol. Microbiol.">
        <title>Anaeromyxobacter oryzae sp. nov., Anaeromyxobacter diazotrophicus sp. nov. and Anaeromyxobacter paludicola sp. nov., isolated from paddy soils.</title>
        <authorList>
            <person name="Itoh H."/>
            <person name="Xu Z."/>
            <person name="Mise K."/>
            <person name="Masuda Y."/>
            <person name="Ushijima N."/>
            <person name="Hayakawa C."/>
            <person name="Shiratori Y."/>
            <person name="Senoo K."/>
        </authorList>
    </citation>
    <scope>NUCLEOTIDE SEQUENCE [LARGE SCALE GENOMIC DNA]</scope>
    <source>
        <strain evidence="2">Red232</strain>
    </source>
</reference>
<evidence type="ECO:0008006" key="3">
    <source>
        <dbReference type="Google" id="ProtNLM"/>
    </source>
</evidence>
<keyword evidence="2" id="KW-1185">Reference proteome</keyword>
<proteinExistence type="predicted"/>
<protein>
    <recommendedName>
        <fullName evidence="3">NUDIX hydrolase</fullName>
    </recommendedName>
</protein>
<name>A0ABN6MXY0_9BACT</name>
<gene>
    <name evidence="1" type="ORF">AMOR_47820</name>
</gene>
<organism evidence="1 2">
    <name type="scientific">Anaeromyxobacter oryzae</name>
    <dbReference type="NCBI Taxonomy" id="2918170"/>
    <lineage>
        <taxon>Bacteria</taxon>
        <taxon>Pseudomonadati</taxon>
        <taxon>Myxococcota</taxon>
        <taxon>Myxococcia</taxon>
        <taxon>Myxococcales</taxon>
        <taxon>Cystobacterineae</taxon>
        <taxon>Anaeromyxobacteraceae</taxon>
        <taxon>Anaeromyxobacter</taxon>
    </lineage>
</organism>